<reference evidence="2" key="2">
    <citation type="submission" date="2020-02" db="EMBL/GenBank/DDBJ databases">
        <title>Flavobacterium profundi sp. nov., isolated from a deep-sea seamount.</title>
        <authorList>
            <person name="Zhang D.-C."/>
        </authorList>
    </citation>
    <scope>NUCLEOTIDE SEQUENCE</scope>
    <source>
        <strain evidence="2">EC11</strain>
    </source>
</reference>
<evidence type="ECO:0008006" key="4">
    <source>
        <dbReference type="Google" id="ProtNLM"/>
    </source>
</evidence>
<sequence length="148" mass="17113">MTTIKTNLIAFLLLITSVSFGQDTILSQELYEGKLGDKSISLYLKIAEDGCPTVYATGMYKYKQNKTNNWLLLEIVFSETKNQFTMVEHFNTGILILTRKEETFQGIWISPDGKKQFEVNLIKVKITTNEIEKLEEKLDLEYYYANDC</sequence>
<accession>A0ABX0IYA1</accession>
<comment type="caution">
    <text evidence="2">The sequence shown here is derived from an EMBL/GenBank/DDBJ whole genome shotgun (WGS) entry which is preliminary data.</text>
</comment>
<dbReference type="EMBL" id="VEVQ02000017">
    <property type="protein sequence ID" value="NHN27717.1"/>
    <property type="molecule type" value="Genomic_DNA"/>
</dbReference>
<keyword evidence="3" id="KW-1185">Reference proteome</keyword>
<name>A0ABX0IYA1_9FLAO</name>
<reference evidence="2" key="1">
    <citation type="submission" date="2019-05" db="EMBL/GenBank/DDBJ databases">
        <authorList>
            <person name="Lianzixin W."/>
        </authorList>
    </citation>
    <scope>NUCLEOTIDE SEQUENCE</scope>
    <source>
        <strain evidence="2">EC11</strain>
    </source>
</reference>
<evidence type="ECO:0000313" key="2">
    <source>
        <dbReference type="EMBL" id="NHN27717.1"/>
    </source>
</evidence>
<dbReference type="RefSeq" id="WP_140964227.1">
    <property type="nucleotide sequence ID" value="NZ_VEVQ02000017.1"/>
</dbReference>
<evidence type="ECO:0000313" key="3">
    <source>
        <dbReference type="Proteomes" id="UP000817854"/>
    </source>
</evidence>
<protein>
    <recommendedName>
        <fullName evidence="4">Lipocalin-like domain-containing protein</fullName>
    </recommendedName>
</protein>
<evidence type="ECO:0000256" key="1">
    <source>
        <dbReference type="SAM" id="SignalP"/>
    </source>
</evidence>
<organism evidence="2 3">
    <name type="scientific">Flavobacterium jejuense</name>
    <dbReference type="NCBI Taxonomy" id="1544455"/>
    <lineage>
        <taxon>Bacteria</taxon>
        <taxon>Pseudomonadati</taxon>
        <taxon>Bacteroidota</taxon>
        <taxon>Flavobacteriia</taxon>
        <taxon>Flavobacteriales</taxon>
        <taxon>Flavobacteriaceae</taxon>
        <taxon>Flavobacterium</taxon>
    </lineage>
</organism>
<dbReference type="Proteomes" id="UP000817854">
    <property type="component" value="Unassembled WGS sequence"/>
</dbReference>
<feature type="chain" id="PRO_5047504495" description="Lipocalin-like domain-containing protein" evidence="1">
    <location>
        <begin position="22"/>
        <end position="148"/>
    </location>
</feature>
<gene>
    <name evidence="2" type="ORF">FIA58_018705</name>
</gene>
<keyword evidence="1" id="KW-0732">Signal</keyword>
<feature type="signal peptide" evidence="1">
    <location>
        <begin position="1"/>
        <end position="21"/>
    </location>
</feature>
<proteinExistence type="predicted"/>